<keyword evidence="3" id="KW-1185">Reference proteome</keyword>
<gene>
    <name evidence="2" type="ORF">ACFQ2X_05370</name>
</gene>
<evidence type="ECO:0000313" key="2">
    <source>
        <dbReference type="EMBL" id="MFD1216022.1"/>
    </source>
</evidence>
<dbReference type="GO" id="GO:0016757">
    <property type="term" value="F:glycosyltransferase activity"/>
    <property type="evidence" value="ECO:0007669"/>
    <property type="project" value="UniProtKB-KW"/>
</dbReference>
<keyword evidence="2" id="KW-0808">Transferase</keyword>
<dbReference type="RefSeq" id="WP_230436107.1">
    <property type="nucleotide sequence ID" value="NZ_CP087715.1"/>
</dbReference>
<keyword evidence="2" id="KW-0328">Glycosyltransferase</keyword>
<dbReference type="EMBL" id="JBHTLR010000005">
    <property type="protein sequence ID" value="MFD1216022.1"/>
    <property type="molecule type" value="Genomic_DNA"/>
</dbReference>
<feature type="region of interest" description="Disordered" evidence="1">
    <location>
        <begin position="7"/>
        <end position="32"/>
    </location>
</feature>
<sequence length="226" mass="24485">MLLLTACAAPKPAPTVSQPQPAPAPSGPSEEEIRQRAVAHFLKRAEAAQREGFLTSPAGASAYDFYLNVQQLDPGNQRAATGIQAIVLQLVEQARDALRHRAFGRVNSLLNTADEIAPGNPLSAEVRAQVKREQARATADRVPAGAGAQSVPLATAELDARSEKITRVLTGIAERIRQHQMRVIIIARTDAEGRWIYGQLRQAVPGYRVRGDIKLGSPPRLLLQKQ</sequence>
<dbReference type="Proteomes" id="UP001597264">
    <property type="component" value="Unassembled WGS sequence"/>
</dbReference>
<reference evidence="3" key="1">
    <citation type="journal article" date="2019" name="Int. J. Syst. Evol. Microbiol.">
        <title>The Global Catalogue of Microorganisms (GCM) 10K type strain sequencing project: providing services to taxonomists for standard genome sequencing and annotation.</title>
        <authorList>
            <consortium name="The Broad Institute Genomics Platform"/>
            <consortium name="The Broad Institute Genome Sequencing Center for Infectious Disease"/>
            <person name="Wu L."/>
            <person name="Ma J."/>
        </authorList>
    </citation>
    <scope>NUCLEOTIDE SEQUENCE [LARGE SCALE GENOMIC DNA]</scope>
    <source>
        <strain evidence="3">CCUG 54356</strain>
    </source>
</reference>
<comment type="caution">
    <text evidence="2">The sequence shown here is derived from an EMBL/GenBank/DDBJ whole genome shotgun (WGS) entry which is preliminary data.</text>
</comment>
<evidence type="ECO:0000256" key="1">
    <source>
        <dbReference type="SAM" id="MobiDB-lite"/>
    </source>
</evidence>
<organism evidence="2 3">
    <name type="scientific">Microbulbifer celer</name>
    <dbReference type="NCBI Taxonomy" id="435905"/>
    <lineage>
        <taxon>Bacteria</taxon>
        <taxon>Pseudomonadati</taxon>
        <taxon>Pseudomonadota</taxon>
        <taxon>Gammaproteobacteria</taxon>
        <taxon>Cellvibrionales</taxon>
        <taxon>Microbulbiferaceae</taxon>
        <taxon>Microbulbifer</taxon>
    </lineage>
</organism>
<name>A0ABW3U5P1_9GAMM</name>
<evidence type="ECO:0000313" key="3">
    <source>
        <dbReference type="Proteomes" id="UP001597264"/>
    </source>
</evidence>
<proteinExistence type="predicted"/>
<protein>
    <submittedName>
        <fullName evidence="2">N-acetylglucosaminyltransferase</fullName>
    </submittedName>
</protein>
<accession>A0ABW3U5P1</accession>